<feature type="compositionally biased region" description="Low complexity" evidence="1">
    <location>
        <begin position="70"/>
        <end position="104"/>
    </location>
</feature>
<dbReference type="OrthoDB" id="6776127at2759"/>
<comment type="caution">
    <text evidence="2">The sequence shown here is derived from an EMBL/GenBank/DDBJ whole genome shotgun (WGS) entry which is preliminary data.</text>
</comment>
<evidence type="ECO:0000313" key="2">
    <source>
        <dbReference type="EMBL" id="ODM99848.1"/>
    </source>
</evidence>
<keyword evidence="3" id="KW-1185">Reference proteome</keyword>
<dbReference type="PANTHER" id="PTHR10773">
    <property type="entry name" value="DNA-DIRECTED RNA POLYMERASES I, II, AND III SUBUNIT RPABC2"/>
    <property type="match status" value="1"/>
</dbReference>
<dbReference type="PANTHER" id="PTHR10773:SF19">
    <property type="match status" value="1"/>
</dbReference>
<dbReference type="OMA" id="MMSTIEN"/>
<gene>
    <name evidence="2" type="ORF">Ocin01_06837</name>
</gene>
<name>A0A1D2N3K0_ORCCI</name>
<feature type="region of interest" description="Disordered" evidence="1">
    <location>
        <begin position="53"/>
        <end position="114"/>
    </location>
</feature>
<proteinExistence type="predicted"/>
<protein>
    <submittedName>
        <fullName evidence="2">Uncharacterized protein</fullName>
    </submittedName>
</protein>
<reference evidence="2 3" key="1">
    <citation type="journal article" date="2016" name="Genome Biol. Evol.">
        <title>Gene Family Evolution Reflects Adaptation to Soil Environmental Stressors in the Genome of the Collembolan Orchesella cincta.</title>
        <authorList>
            <person name="Faddeeva-Vakhrusheva A."/>
            <person name="Derks M.F."/>
            <person name="Anvar S.Y."/>
            <person name="Agamennone V."/>
            <person name="Suring W."/>
            <person name="Smit S."/>
            <person name="van Straalen N.M."/>
            <person name="Roelofs D."/>
        </authorList>
    </citation>
    <scope>NUCLEOTIDE SEQUENCE [LARGE SCALE GENOMIC DNA]</scope>
    <source>
        <tissue evidence="2">Mixed pool</tissue>
    </source>
</reference>
<sequence>MNKLEVQMVSSEVAGVKENMWKLSSRVLLMEKFIQKQFGDVFWEFCQEHVDSADDEDQLPRSPTPPSVPPAVTVTLIQSPPASSSNSNHSSECTSSNASPAAASGPPPPPPLIPAATLAAMTAAGGNSLPGSRSRNFLPKSLSTAVTVANSKAKPVLRAACLTTSDSTQGAQKNNSSASEERRQIIKAAARPESILKSSLRASPVAPVATTSNRVVRPVPPLRAGNTPPTKPLSLKRVAPIEYVKVETEDDDEDEMPDGGDPKRMMSTIENLMAYNAPTGRSVNIIRTSAGIKAETDGYSAAHNGFVREMRPNPCHTRCQNRCHDIWTDGDRMDVFQLYWSIPTEEERRQWVAERIERVDMATKKTEYSNFRTCTFKYYFPHPENPRVQVCKNFFLATIDEKRSYVEKIAQEVKGISEHYSIQDIPFRRKNQMKTNGGISVYDLKPYESVGWMTGVDGQEEQDDVEYEDEGDEGMMEMEDMVP</sequence>
<evidence type="ECO:0000256" key="1">
    <source>
        <dbReference type="SAM" id="MobiDB-lite"/>
    </source>
</evidence>
<accession>A0A1D2N3K0</accession>
<feature type="region of interest" description="Disordered" evidence="1">
    <location>
        <begin position="459"/>
        <end position="483"/>
    </location>
</feature>
<dbReference type="Proteomes" id="UP000094527">
    <property type="component" value="Unassembled WGS sequence"/>
</dbReference>
<dbReference type="AlphaFoldDB" id="A0A1D2N3K0"/>
<evidence type="ECO:0000313" key="3">
    <source>
        <dbReference type="Proteomes" id="UP000094527"/>
    </source>
</evidence>
<dbReference type="EMBL" id="LJIJ01000252">
    <property type="protein sequence ID" value="ODM99848.1"/>
    <property type="molecule type" value="Genomic_DNA"/>
</dbReference>
<organism evidence="2 3">
    <name type="scientific">Orchesella cincta</name>
    <name type="common">Springtail</name>
    <name type="synonym">Podura cincta</name>
    <dbReference type="NCBI Taxonomy" id="48709"/>
    <lineage>
        <taxon>Eukaryota</taxon>
        <taxon>Metazoa</taxon>
        <taxon>Ecdysozoa</taxon>
        <taxon>Arthropoda</taxon>
        <taxon>Hexapoda</taxon>
        <taxon>Collembola</taxon>
        <taxon>Entomobryomorpha</taxon>
        <taxon>Entomobryoidea</taxon>
        <taxon>Orchesellidae</taxon>
        <taxon>Orchesellinae</taxon>
        <taxon>Orchesella</taxon>
    </lineage>
</organism>